<dbReference type="Gene3D" id="3.30.70.270">
    <property type="match status" value="1"/>
</dbReference>
<dbReference type="NCBIfam" id="TIGR00254">
    <property type="entry name" value="GGDEF"/>
    <property type="match status" value="1"/>
</dbReference>
<evidence type="ECO:0000259" key="4">
    <source>
        <dbReference type="PROSITE" id="PS50887"/>
    </source>
</evidence>
<name>A0A4Q0Y5W7_9BACT</name>
<sequence>MISNVSILKNITILYAEDEEALREITLNILKGFTKKQFVAQNGAEGLELFKQNESEIDLIITDVNMPIMNGLEMIREIKRINPNIPIIVATAFSNTEYLLEAIDIGVDKYVLKPIDMKKLLQLMSQSLLYHELKDLYIDNLTHLPNRNKLKKDLEGSNKDLIAMINIDKFSTINDLFGEHNGDQVLLKFSDTLQKYFNKELFSIYRVEADKFLVISREYDLETQEFYNLCKKFEDFIEEDPVCIDEHEIDLNITIGIAKSSDGNAYKYAQRVIAYARKKFEPILIYNDSFNIQESFEENIKWIKKIRNGVRNGNFKAYFQPIVDTQTKEVYKYEALVRYIDDDGTVVSPYTFLDIAKKAKLYPNIIKIMINEAFNLIKNKDKRVAVNISFEDIASAATMSYVYNVIENNKEYASKLEFEILESEEISDFSEVFKFIENMKKYECKIGVDDFGAGYSNFNMLVNLDIDFVKIDGSLIRGINDSRNQQIIVRTIDEFAKKFGFKTVAEFVSDENIYNEVKEIGVSYSQGYYFDAPLSYSEIS</sequence>
<evidence type="ECO:0000259" key="2">
    <source>
        <dbReference type="PROSITE" id="PS50110"/>
    </source>
</evidence>
<dbReference type="AlphaFoldDB" id="A0A4Q0Y5W7"/>
<dbReference type="SMART" id="SM00267">
    <property type="entry name" value="GGDEF"/>
    <property type="match status" value="1"/>
</dbReference>
<dbReference type="GO" id="GO:0000160">
    <property type="term" value="P:phosphorelay signal transduction system"/>
    <property type="evidence" value="ECO:0007669"/>
    <property type="project" value="InterPro"/>
</dbReference>
<dbReference type="InterPro" id="IPR000160">
    <property type="entry name" value="GGDEF_dom"/>
</dbReference>
<dbReference type="RefSeq" id="WP_128983521.1">
    <property type="nucleotide sequence ID" value="NZ_PDKJ01000024.1"/>
</dbReference>
<dbReference type="InterPro" id="IPR001633">
    <property type="entry name" value="EAL_dom"/>
</dbReference>
<evidence type="ECO:0000256" key="1">
    <source>
        <dbReference type="PROSITE-ProRule" id="PRU00169"/>
    </source>
</evidence>
<dbReference type="SMART" id="SM00448">
    <property type="entry name" value="REC"/>
    <property type="match status" value="1"/>
</dbReference>
<dbReference type="PROSITE" id="PS50883">
    <property type="entry name" value="EAL"/>
    <property type="match status" value="1"/>
</dbReference>
<dbReference type="Gene3D" id="3.40.50.2300">
    <property type="match status" value="1"/>
</dbReference>
<dbReference type="InterPro" id="IPR029787">
    <property type="entry name" value="Nucleotide_cyclase"/>
</dbReference>
<dbReference type="CDD" id="cd17536">
    <property type="entry name" value="REC_YesN-like"/>
    <property type="match status" value="1"/>
</dbReference>
<dbReference type="PROSITE" id="PS50110">
    <property type="entry name" value="RESPONSE_REGULATORY"/>
    <property type="match status" value="1"/>
</dbReference>
<dbReference type="InterPro" id="IPR050706">
    <property type="entry name" value="Cyclic-di-GMP_PDE-like"/>
</dbReference>
<evidence type="ECO:0000259" key="3">
    <source>
        <dbReference type="PROSITE" id="PS50883"/>
    </source>
</evidence>
<dbReference type="EMBL" id="PDKJ01000024">
    <property type="protein sequence ID" value="RXJ65560.1"/>
    <property type="molecule type" value="Genomic_DNA"/>
</dbReference>
<gene>
    <name evidence="5" type="ORF">CRV08_14870</name>
</gene>
<dbReference type="SUPFAM" id="SSF55073">
    <property type="entry name" value="Nucleotide cyclase"/>
    <property type="match status" value="1"/>
</dbReference>
<dbReference type="InterPro" id="IPR011006">
    <property type="entry name" value="CheY-like_superfamily"/>
</dbReference>
<dbReference type="Pfam" id="PF00563">
    <property type="entry name" value="EAL"/>
    <property type="match status" value="1"/>
</dbReference>
<dbReference type="PROSITE" id="PS50887">
    <property type="entry name" value="GGDEF"/>
    <property type="match status" value="1"/>
</dbReference>
<dbReference type="SUPFAM" id="SSF141868">
    <property type="entry name" value="EAL domain-like"/>
    <property type="match status" value="1"/>
</dbReference>
<comment type="caution">
    <text evidence="5">The sequence shown here is derived from an EMBL/GenBank/DDBJ whole genome shotgun (WGS) entry which is preliminary data.</text>
</comment>
<dbReference type="InterPro" id="IPR001789">
    <property type="entry name" value="Sig_transdc_resp-reg_receiver"/>
</dbReference>
<dbReference type="CDD" id="cd01948">
    <property type="entry name" value="EAL"/>
    <property type="match status" value="1"/>
</dbReference>
<keyword evidence="1" id="KW-0597">Phosphoprotein</keyword>
<dbReference type="SUPFAM" id="SSF52172">
    <property type="entry name" value="CheY-like"/>
    <property type="match status" value="1"/>
</dbReference>
<dbReference type="Pfam" id="PF00072">
    <property type="entry name" value="Response_reg"/>
    <property type="match status" value="1"/>
</dbReference>
<reference evidence="5 6" key="1">
    <citation type="submission" date="2017-10" db="EMBL/GenBank/DDBJ databases">
        <title>Genomics of the genus Arcobacter.</title>
        <authorList>
            <person name="Perez-Cataluna A."/>
            <person name="Figueras M.J."/>
        </authorList>
    </citation>
    <scope>NUCLEOTIDE SEQUENCE [LARGE SCALE GENOMIC DNA]</scope>
    <source>
        <strain evidence="5 6">CECT 8993</strain>
    </source>
</reference>
<feature type="domain" description="GGDEF" evidence="4">
    <location>
        <begin position="158"/>
        <end position="298"/>
    </location>
</feature>
<evidence type="ECO:0000313" key="6">
    <source>
        <dbReference type="Proteomes" id="UP000290172"/>
    </source>
</evidence>
<dbReference type="Proteomes" id="UP000290172">
    <property type="component" value="Unassembled WGS sequence"/>
</dbReference>
<dbReference type="Pfam" id="PF00990">
    <property type="entry name" value="GGDEF"/>
    <property type="match status" value="1"/>
</dbReference>
<dbReference type="InterPro" id="IPR035919">
    <property type="entry name" value="EAL_sf"/>
</dbReference>
<dbReference type="SMART" id="SM00052">
    <property type="entry name" value="EAL"/>
    <property type="match status" value="1"/>
</dbReference>
<organism evidence="5 6">
    <name type="scientific">Halarcobacter ebronensis</name>
    <dbReference type="NCBI Taxonomy" id="1462615"/>
    <lineage>
        <taxon>Bacteria</taxon>
        <taxon>Pseudomonadati</taxon>
        <taxon>Campylobacterota</taxon>
        <taxon>Epsilonproteobacteria</taxon>
        <taxon>Campylobacterales</taxon>
        <taxon>Arcobacteraceae</taxon>
        <taxon>Halarcobacter</taxon>
    </lineage>
</organism>
<dbReference type="GO" id="GO:0071111">
    <property type="term" value="F:cyclic-guanylate-specific phosphodiesterase activity"/>
    <property type="evidence" value="ECO:0007669"/>
    <property type="project" value="InterPro"/>
</dbReference>
<feature type="domain" description="EAL" evidence="3">
    <location>
        <begin position="299"/>
        <end position="540"/>
    </location>
</feature>
<protein>
    <submittedName>
        <fullName evidence="5">Diguanylate cyclase</fullName>
    </submittedName>
</protein>
<feature type="modified residue" description="4-aspartylphosphate" evidence="1">
    <location>
        <position position="63"/>
    </location>
</feature>
<dbReference type="CDD" id="cd01949">
    <property type="entry name" value="GGDEF"/>
    <property type="match status" value="1"/>
</dbReference>
<dbReference type="InterPro" id="IPR043128">
    <property type="entry name" value="Rev_trsase/Diguanyl_cyclase"/>
</dbReference>
<dbReference type="PANTHER" id="PTHR33121">
    <property type="entry name" value="CYCLIC DI-GMP PHOSPHODIESTERASE PDEF"/>
    <property type="match status" value="1"/>
</dbReference>
<accession>A0A4Q0Y5W7</accession>
<dbReference type="Gene3D" id="3.20.20.450">
    <property type="entry name" value="EAL domain"/>
    <property type="match status" value="1"/>
</dbReference>
<proteinExistence type="predicted"/>
<feature type="domain" description="Response regulatory" evidence="2">
    <location>
        <begin position="12"/>
        <end position="128"/>
    </location>
</feature>
<dbReference type="PANTHER" id="PTHR33121:SF71">
    <property type="entry name" value="OXYGEN SENSOR PROTEIN DOSP"/>
    <property type="match status" value="1"/>
</dbReference>
<evidence type="ECO:0000313" key="5">
    <source>
        <dbReference type="EMBL" id="RXJ65560.1"/>
    </source>
</evidence>